<comment type="domain">
    <text evidence="9">Composed of three domains: the N-terminal N domain, which is responsible for interactions with the ribosome, the central G domain, which binds GTP, and the C-terminal M domain, which binds the RNA and the signal sequence of the RNC.</text>
</comment>
<dbReference type="PROSITE" id="PS00300">
    <property type="entry name" value="SRP54"/>
    <property type="match status" value="1"/>
</dbReference>
<keyword evidence="7 9" id="KW-0687">Ribonucleoprotein</keyword>
<dbReference type="GO" id="GO:0048500">
    <property type="term" value="C:signal recognition particle"/>
    <property type="evidence" value="ECO:0007669"/>
    <property type="project" value="UniProtKB-UniRule"/>
</dbReference>
<dbReference type="InterPro" id="IPR022941">
    <property type="entry name" value="SRP54"/>
</dbReference>
<evidence type="ECO:0000256" key="3">
    <source>
        <dbReference type="ARBA" id="ARBA00022801"/>
    </source>
</evidence>
<feature type="binding site" evidence="9">
    <location>
        <begin position="107"/>
        <end position="114"/>
    </location>
    <ligand>
        <name>GTP</name>
        <dbReference type="ChEBI" id="CHEBI:37565"/>
    </ligand>
</feature>
<comment type="caution">
    <text evidence="11">The sequence shown here is derived from an EMBL/GenBank/DDBJ whole genome shotgun (WGS) entry which is preliminary data.</text>
</comment>
<evidence type="ECO:0000256" key="2">
    <source>
        <dbReference type="ARBA" id="ARBA00022741"/>
    </source>
</evidence>
<gene>
    <name evidence="9" type="primary">ffh</name>
    <name evidence="11" type="ORF">MAIT1_02023</name>
</gene>
<dbReference type="OrthoDB" id="9804720at2"/>
<evidence type="ECO:0000256" key="1">
    <source>
        <dbReference type="ARBA" id="ARBA00005450"/>
    </source>
</evidence>
<dbReference type="SUPFAM" id="SSF47446">
    <property type="entry name" value="Signal peptide-binding domain"/>
    <property type="match status" value="1"/>
</dbReference>
<keyword evidence="5 9" id="KW-0342">GTP-binding</keyword>
<dbReference type="SUPFAM" id="SSF52540">
    <property type="entry name" value="P-loop containing nucleoside triphosphate hydrolases"/>
    <property type="match status" value="1"/>
</dbReference>
<keyword evidence="12" id="KW-1185">Reference proteome</keyword>
<dbReference type="Pfam" id="PF02978">
    <property type="entry name" value="SRP_SPB"/>
    <property type="match status" value="1"/>
</dbReference>
<dbReference type="InterPro" id="IPR004125">
    <property type="entry name" value="Signal_recog_particle_SRP54_M"/>
</dbReference>
<keyword evidence="6 9" id="KW-0733">Signal recognition particle</keyword>
<dbReference type="Pfam" id="PF00448">
    <property type="entry name" value="SRP54"/>
    <property type="match status" value="1"/>
</dbReference>
<comment type="similarity">
    <text evidence="1 9">Belongs to the GTP-binding SRP family. SRP54 subfamily.</text>
</comment>
<dbReference type="GO" id="GO:0005525">
    <property type="term" value="F:GTP binding"/>
    <property type="evidence" value="ECO:0007669"/>
    <property type="project" value="UniProtKB-UniRule"/>
</dbReference>
<organism evidence="11 12">
    <name type="scientific">Magnetofaba australis IT-1</name>
    <dbReference type="NCBI Taxonomy" id="1434232"/>
    <lineage>
        <taxon>Bacteria</taxon>
        <taxon>Pseudomonadati</taxon>
        <taxon>Pseudomonadota</taxon>
        <taxon>Magnetococcia</taxon>
        <taxon>Magnetococcales</taxon>
        <taxon>Magnetococcaceae</taxon>
        <taxon>Magnetofaba</taxon>
    </lineage>
</organism>
<dbReference type="InterPro" id="IPR000897">
    <property type="entry name" value="SRP54_GTPase_dom"/>
</dbReference>
<proteinExistence type="inferred from homology"/>
<dbReference type="InterPro" id="IPR036891">
    <property type="entry name" value="Signal_recog_part_SRP54_M_sf"/>
</dbReference>
<comment type="catalytic activity">
    <reaction evidence="8 9">
        <text>GTP + H2O = GDP + phosphate + H(+)</text>
        <dbReference type="Rhea" id="RHEA:19669"/>
        <dbReference type="ChEBI" id="CHEBI:15377"/>
        <dbReference type="ChEBI" id="CHEBI:15378"/>
        <dbReference type="ChEBI" id="CHEBI:37565"/>
        <dbReference type="ChEBI" id="CHEBI:43474"/>
        <dbReference type="ChEBI" id="CHEBI:58189"/>
        <dbReference type="EC" id="3.6.5.4"/>
    </reaction>
</comment>
<dbReference type="CDD" id="cd18539">
    <property type="entry name" value="SRP_G"/>
    <property type="match status" value="1"/>
</dbReference>
<dbReference type="InterPro" id="IPR013822">
    <property type="entry name" value="Signal_recog_particl_SRP54_hlx"/>
</dbReference>
<evidence type="ECO:0000256" key="4">
    <source>
        <dbReference type="ARBA" id="ARBA00022884"/>
    </source>
</evidence>
<dbReference type="GO" id="GO:0003924">
    <property type="term" value="F:GTPase activity"/>
    <property type="evidence" value="ECO:0007669"/>
    <property type="project" value="UniProtKB-UniRule"/>
</dbReference>
<dbReference type="InterPro" id="IPR003593">
    <property type="entry name" value="AAA+_ATPase"/>
</dbReference>
<keyword evidence="9" id="KW-0963">Cytoplasm</keyword>
<dbReference type="PANTHER" id="PTHR11564">
    <property type="entry name" value="SIGNAL RECOGNITION PARTICLE 54K PROTEIN SRP54"/>
    <property type="match status" value="1"/>
</dbReference>
<dbReference type="Pfam" id="PF02881">
    <property type="entry name" value="SRP54_N"/>
    <property type="match status" value="1"/>
</dbReference>
<dbReference type="STRING" id="1434232.MAIT1_02023"/>
<dbReference type="InterPro" id="IPR004780">
    <property type="entry name" value="SRP"/>
</dbReference>
<comment type="subunit">
    <text evidence="9">Part of the signal recognition particle protein translocation system, which is composed of SRP and FtsY. SRP is a ribonucleoprotein composed of Ffh and a 4.5S RNA molecule.</text>
</comment>
<keyword evidence="2 9" id="KW-0547">Nucleotide-binding</keyword>
<evidence type="ECO:0000256" key="6">
    <source>
        <dbReference type="ARBA" id="ARBA00023135"/>
    </source>
</evidence>
<dbReference type="SMART" id="SM00963">
    <property type="entry name" value="SRP54_N"/>
    <property type="match status" value="1"/>
</dbReference>
<dbReference type="Gene3D" id="1.10.260.30">
    <property type="entry name" value="Signal recognition particle, SRP54 subunit, M-domain"/>
    <property type="match status" value="1"/>
</dbReference>
<dbReference type="RefSeq" id="WP_085444456.1">
    <property type="nucleotide sequence ID" value="NZ_LVJN01000020.1"/>
</dbReference>
<feature type="domain" description="SRP54-type proteins GTP-binding" evidence="10">
    <location>
        <begin position="269"/>
        <end position="282"/>
    </location>
</feature>
<comment type="subcellular location">
    <subcellularLocation>
        <location evidence="9">Cytoplasm</location>
    </subcellularLocation>
    <text evidence="9">The SRP-RNC complex is targeted to the cytoplasmic membrane.</text>
</comment>
<keyword evidence="4 9" id="KW-0694">RNA-binding</keyword>
<evidence type="ECO:0000256" key="7">
    <source>
        <dbReference type="ARBA" id="ARBA00023274"/>
    </source>
</evidence>
<reference evidence="11 12" key="1">
    <citation type="journal article" date="2016" name="BMC Genomics">
        <title>Combined genomic and structural analyses of a cultured magnetotactic bacterium reveals its niche adaptation to a dynamic environment.</title>
        <authorList>
            <person name="Araujo A.C."/>
            <person name="Morillo V."/>
            <person name="Cypriano J."/>
            <person name="Teixeira L.C."/>
            <person name="Leao P."/>
            <person name="Lyra S."/>
            <person name="Almeida L.G."/>
            <person name="Bazylinski D.A."/>
            <person name="Vasconcellos A.T."/>
            <person name="Abreu F."/>
            <person name="Lins U."/>
        </authorList>
    </citation>
    <scope>NUCLEOTIDE SEQUENCE [LARGE SCALE GENOMIC DNA]</scope>
    <source>
        <strain evidence="11 12">IT-1</strain>
    </source>
</reference>
<dbReference type="SMART" id="SM00382">
    <property type="entry name" value="AAA"/>
    <property type="match status" value="1"/>
</dbReference>
<name>A0A1Y2K2S0_9PROT</name>
<dbReference type="InterPro" id="IPR027417">
    <property type="entry name" value="P-loop_NTPase"/>
</dbReference>
<evidence type="ECO:0000313" key="12">
    <source>
        <dbReference type="Proteomes" id="UP000194003"/>
    </source>
</evidence>
<evidence type="ECO:0000256" key="8">
    <source>
        <dbReference type="ARBA" id="ARBA00048027"/>
    </source>
</evidence>
<evidence type="ECO:0000313" key="11">
    <source>
        <dbReference type="EMBL" id="OSM01957.1"/>
    </source>
</evidence>
<accession>A0A1Y2K2S0</accession>
<evidence type="ECO:0000256" key="5">
    <source>
        <dbReference type="ARBA" id="ARBA00023134"/>
    </source>
</evidence>
<dbReference type="PANTHER" id="PTHR11564:SF5">
    <property type="entry name" value="SIGNAL RECOGNITION PARTICLE SUBUNIT SRP54"/>
    <property type="match status" value="1"/>
</dbReference>
<evidence type="ECO:0000256" key="9">
    <source>
        <dbReference type="HAMAP-Rule" id="MF_00306"/>
    </source>
</evidence>
<evidence type="ECO:0000259" key="10">
    <source>
        <dbReference type="PROSITE" id="PS00300"/>
    </source>
</evidence>
<comment type="function">
    <text evidence="9">Involved in targeting and insertion of nascent membrane proteins into the cytoplasmic membrane. Binds to the hydrophobic signal sequence of the ribosome-nascent chain (RNC) as it emerges from the ribosomes. The SRP-RNC complex is then targeted to the cytoplasmic membrane where it interacts with the SRP receptor FtsY. Interaction with FtsY leads to the transfer of the RNC complex to the Sec translocase for insertion into the membrane, the hydrolysis of GTP by both Ffh and FtsY, and the dissociation of the SRP-FtsY complex into the individual components.</text>
</comment>
<feature type="binding site" evidence="9">
    <location>
        <begin position="190"/>
        <end position="194"/>
    </location>
    <ligand>
        <name>GTP</name>
        <dbReference type="ChEBI" id="CHEBI:37565"/>
    </ligand>
</feature>
<dbReference type="GO" id="GO:0008312">
    <property type="term" value="F:7S RNA binding"/>
    <property type="evidence" value="ECO:0007669"/>
    <property type="project" value="InterPro"/>
</dbReference>
<keyword evidence="3 9" id="KW-0378">Hydrolase</keyword>
<dbReference type="Gene3D" id="3.40.50.300">
    <property type="entry name" value="P-loop containing nucleotide triphosphate hydrolases"/>
    <property type="match status" value="1"/>
</dbReference>
<dbReference type="EC" id="3.6.5.4" evidence="9"/>
<dbReference type="EMBL" id="LVJN01000020">
    <property type="protein sequence ID" value="OSM01957.1"/>
    <property type="molecule type" value="Genomic_DNA"/>
</dbReference>
<dbReference type="SMART" id="SM00962">
    <property type="entry name" value="SRP54"/>
    <property type="match status" value="1"/>
</dbReference>
<dbReference type="NCBIfam" id="TIGR00959">
    <property type="entry name" value="ffh"/>
    <property type="match status" value="1"/>
</dbReference>
<dbReference type="GO" id="GO:0006614">
    <property type="term" value="P:SRP-dependent cotranslational protein targeting to membrane"/>
    <property type="evidence" value="ECO:0007669"/>
    <property type="project" value="InterPro"/>
</dbReference>
<dbReference type="Gene3D" id="1.20.120.140">
    <property type="entry name" value="Signal recognition particle SRP54, nucleotide-binding domain"/>
    <property type="match status" value="1"/>
</dbReference>
<dbReference type="InterPro" id="IPR042101">
    <property type="entry name" value="SRP54_N_sf"/>
</dbReference>
<dbReference type="HAMAP" id="MF_00306">
    <property type="entry name" value="SRP54"/>
    <property type="match status" value="1"/>
</dbReference>
<sequence>MFDSLSDRLDGVFKKLRGRGHLTEDNIKEALRDVRVALLEADVSLPVVKSFIASVKEKAVGVSVTKSVTPGQQMIKVVHDELVELMGAVNESLNLAAQPPAVVLMAGLQGSGKTTTTGKLAKRLAEREGKRVLVASLDVYRPAAMDQLRSVAEQAGVACLDASPDEKPQVIAQRALEAARKSGADVLFLDTAGRLHIDETLMDELVEIKSIANPVEILFVADSMTGQDAVNVAQSFNERLDVTGVVLTKTDGDARGGAALAIRHVTGKPIKFLGVSEKLDGIEPFHPDRVASRILGMGDVLTLVETAMEKVDLEESAKLQEKLFKSKGFTLEDFLSQMQQVKKMGSMSELVEMIPGVKQAMKGKDVNLDDGQIKRVEAIILSMTKEERRKHQILNASRKRRIANGAGVQVSDVNKLLKQFAMTQKMMKRFGKLGKKGFMRGGGLPGLPF</sequence>
<feature type="binding site" evidence="9">
    <location>
        <begin position="248"/>
        <end position="251"/>
    </location>
    <ligand>
        <name>GTP</name>
        <dbReference type="ChEBI" id="CHEBI:37565"/>
    </ligand>
</feature>
<dbReference type="AlphaFoldDB" id="A0A1Y2K2S0"/>
<dbReference type="Proteomes" id="UP000194003">
    <property type="component" value="Unassembled WGS sequence"/>
</dbReference>
<dbReference type="GO" id="GO:0005886">
    <property type="term" value="C:plasma membrane"/>
    <property type="evidence" value="ECO:0007669"/>
    <property type="project" value="UniProtKB-SubCell"/>
</dbReference>
<protein>
    <recommendedName>
        <fullName evidence="9">Signal recognition particle protein</fullName>
        <ecNumber evidence="9">3.6.5.4</ecNumber>
    </recommendedName>
    <alternativeName>
        <fullName evidence="9">Fifty-four homolog</fullName>
    </alternativeName>
</protein>